<feature type="non-terminal residue" evidence="1">
    <location>
        <position position="1"/>
    </location>
</feature>
<dbReference type="RefSeq" id="WP_219905741.1">
    <property type="nucleotide sequence ID" value="NZ_PVUH01000249.1"/>
</dbReference>
<evidence type="ECO:0000313" key="1">
    <source>
        <dbReference type="EMBL" id="PRW78169.1"/>
    </source>
</evidence>
<dbReference type="InterPro" id="IPR015867">
    <property type="entry name" value="N-reg_PII/ATP_PRibTrfase_C"/>
</dbReference>
<dbReference type="PANTHER" id="PTHR41774">
    <property type="match status" value="1"/>
</dbReference>
<dbReference type="EMBL" id="PVUH01000249">
    <property type="protein sequence ID" value="PRW78169.1"/>
    <property type="molecule type" value="Genomic_DNA"/>
</dbReference>
<reference evidence="1 2" key="1">
    <citation type="submission" date="2018-03" db="EMBL/GenBank/DDBJ databases">
        <title>Blue discolouration in mozzarella cheese caused by Pseudomonas fluorescens.</title>
        <authorList>
            <person name="Chiesa F."/>
            <person name="Dalmasso A."/>
            <person name="Lomonaco S."/>
        </authorList>
    </citation>
    <scope>NUCLEOTIDE SEQUENCE [LARGE SCALE GENOMIC DNA]</scope>
    <source>
        <strain evidence="1 2">11293</strain>
    </source>
</reference>
<comment type="caution">
    <text evidence="1">The sequence shown here is derived from an EMBL/GenBank/DDBJ whole genome shotgun (WGS) entry which is preliminary data.</text>
</comment>
<dbReference type="AlphaFoldDB" id="A0A2T0HI26"/>
<dbReference type="PANTHER" id="PTHR41774:SF1">
    <property type="entry name" value="NGG1P INTERACTING FACTOR NIF3"/>
    <property type="match status" value="1"/>
</dbReference>
<accession>A0A2T0HI26</accession>
<feature type="non-terminal residue" evidence="1">
    <location>
        <position position="82"/>
    </location>
</feature>
<protein>
    <submittedName>
        <fullName evidence="1">Nif3-like dinuclear metal center hexameric protein</fullName>
    </submittedName>
</protein>
<dbReference type="Proteomes" id="UP000239731">
    <property type="component" value="Unassembled WGS sequence"/>
</dbReference>
<sequence length="82" mass="8742">WGVQVPVDAAEALRNALFGAGAGQFDGYDLCSFESVGRGQFRPLSGSHPALGTTNQVETVEEVRIHVVAPAMMRSTIRKALV</sequence>
<dbReference type="Gene3D" id="3.30.70.120">
    <property type="match status" value="1"/>
</dbReference>
<proteinExistence type="predicted"/>
<dbReference type="SUPFAM" id="SSF102705">
    <property type="entry name" value="NIF3 (NGG1p interacting factor 3)-like"/>
    <property type="match status" value="1"/>
</dbReference>
<name>A0A2T0HI26_PSEFL</name>
<dbReference type="InterPro" id="IPR036069">
    <property type="entry name" value="DUF34/NIF3_sf"/>
</dbReference>
<gene>
    <name evidence="1" type="ORF">C7A10_32660</name>
</gene>
<organism evidence="1 2">
    <name type="scientific">Pseudomonas fluorescens</name>
    <dbReference type="NCBI Taxonomy" id="294"/>
    <lineage>
        <taxon>Bacteria</taxon>
        <taxon>Pseudomonadati</taxon>
        <taxon>Pseudomonadota</taxon>
        <taxon>Gammaproteobacteria</taxon>
        <taxon>Pseudomonadales</taxon>
        <taxon>Pseudomonadaceae</taxon>
        <taxon>Pseudomonas</taxon>
    </lineage>
</organism>
<evidence type="ECO:0000313" key="2">
    <source>
        <dbReference type="Proteomes" id="UP000239731"/>
    </source>
</evidence>